<comment type="caution">
    <text evidence="2">The sequence shown here is derived from an EMBL/GenBank/DDBJ whole genome shotgun (WGS) entry which is preliminary data.</text>
</comment>
<keyword evidence="3" id="KW-1185">Reference proteome</keyword>
<keyword evidence="1" id="KW-1133">Transmembrane helix</keyword>
<evidence type="ECO:0000256" key="1">
    <source>
        <dbReference type="SAM" id="Phobius"/>
    </source>
</evidence>
<evidence type="ECO:0000313" key="3">
    <source>
        <dbReference type="Proteomes" id="UP001470288"/>
    </source>
</evidence>
<dbReference type="Proteomes" id="UP001470288">
    <property type="component" value="Unassembled WGS sequence"/>
</dbReference>
<evidence type="ECO:0000313" key="2">
    <source>
        <dbReference type="EMBL" id="MEQ2578063.1"/>
    </source>
</evidence>
<proteinExistence type="predicted"/>
<dbReference type="RefSeq" id="WP_178755258.1">
    <property type="nucleotide sequence ID" value="NZ_JBBMFC010000005.1"/>
</dbReference>
<protein>
    <submittedName>
        <fullName evidence="2">Uncharacterized protein</fullName>
    </submittedName>
</protein>
<dbReference type="EMBL" id="JBBMFC010000005">
    <property type="protein sequence ID" value="MEQ2578063.1"/>
    <property type="molecule type" value="Genomic_DNA"/>
</dbReference>
<sequence length="51" mass="5259">MNNEKTYKLMSVIGAGNLALGIVVLVAGIVSGILMIVGGARLLKGKSDLLF</sequence>
<organism evidence="2 3">
    <name type="scientific">Hominiventricola aquisgranensis</name>
    <dbReference type="NCBI Taxonomy" id="3133164"/>
    <lineage>
        <taxon>Bacteria</taxon>
        <taxon>Bacillati</taxon>
        <taxon>Bacillota</taxon>
        <taxon>Clostridia</taxon>
        <taxon>Lachnospirales</taxon>
        <taxon>Lachnospiraceae</taxon>
        <taxon>Hominiventricola</taxon>
    </lineage>
</organism>
<feature type="transmembrane region" description="Helical" evidence="1">
    <location>
        <begin position="12"/>
        <end position="37"/>
    </location>
</feature>
<name>A0ABV1HYQ4_9FIRM</name>
<keyword evidence="1" id="KW-0812">Transmembrane</keyword>
<accession>A0ABV1HYQ4</accession>
<gene>
    <name evidence="2" type="ORF">WMO62_04280</name>
</gene>
<keyword evidence="1" id="KW-0472">Membrane</keyword>
<reference evidence="2 3" key="1">
    <citation type="submission" date="2024-03" db="EMBL/GenBank/DDBJ databases">
        <title>Human intestinal bacterial collection.</title>
        <authorList>
            <person name="Pauvert C."/>
            <person name="Hitch T.C.A."/>
            <person name="Clavel T."/>
        </authorList>
    </citation>
    <scope>NUCLEOTIDE SEQUENCE [LARGE SCALE GENOMIC DNA]</scope>
    <source>
        <strain evidence="2 3">CLA-AA-H78B</strain>
    </source>
</reference>